<evidence type="ECO:0000256" key="3">
    <source>
        <dbReference type="ARBA" id="ARBA00022840"/>
    </source>
</evidence>
<keyword evidence="3 5" id="KW-0067">ATP-binding</keyword>
<sequence length="571" mass="61688">MGACSNMIVGIDLGTTHSLVGAFIDGQSRLFANAHGHVLTPSAVSVGDDGTLLIGRPALDRVISHPDASVASFKRWMGTRRETRLGKRAYLPEELSALVIRSLLDDVEAACGSRPDEAVISVPAYFSDAQRRATRRAGELAGVRVERLINEPTAAALAYGLAERLDDAHVLVLDLGGGTFDVSILELFDGVVKVHASAGDNFLGGDDFTHALRDHVLASHKVDAESLSAAERAMLWMRAEHAKRELSNGRAARIALSLAGHDVATDLDESQFEALVAPLIQRLRTPIERAMRDAGLRGADLAEVVMVGGASRMPLLSRIAARLLGRLPLRHVAPDEAVAQGACVAAALKARDAAFEEIVLTDVCPHSLGVEISMNLGPGQRSDGHFDPIIERNSTVPVSRMREYFPVHPQQTQVTLGVYQGEHPRADQNIALGQLEIPVPPGPPDERGIDVRFTYDINGVLQVEATVQKSGIRRELLLIQDGSDLTEAEAKKRLDELAALKVHPREEQPNIAAVARVERLYAESLGDMRAQLQHWLVQFQSVLATQDRAQIDEHRTALLSALDGLEAGPLA</sequence>
<dbReference type="InterPro" id="IPR029047">
    <property type="entry name" value="HSP70_peptide-bd_sf"/>
</dbReference>
<dbReference type="Gene3D" id="2.60.34.10">
    <property type="entry name" value="Substrate Binding Domain Of DNAk, Chain A, domain 1"/>
    <property type="match status" value="1"/>
</dbReference>
<evidence type="ECO:0000256" key="2">
    <source>
        <dbReference type="ARBA" id="ARBA00022741"/>
    </source>
</evidence>
<dbReference type="PANTHER" id="PTHR19375">
    <property type="entry name" value="HEAT SHOCK PROTEIN 70KDA"/>
    <property type="match status" value="1"/>
</dbReference>
<evidence type="ECO:0000256" key="5">
    <source>
        <dbReference type="RuleBase" id="RU003322"/>
    </source>
</evidence>
<protein>
    <submittedName>
        <fullName evidence="6">Molecular chaperone HscC</fullName>
    </submittedName>
</protein>
<organism evidence="6 7">
    <name type="scientific">Cognatilysobacter bugurensis</name>
    <dbReference type="NCBI Taxonomy" id="543356"/>
    <lineage>
        <taxon>Bacteria</taxon>
        <taxon>Pseudomonadati</taxon>
        <taxon>Pseudomonadota</taxon>
        <taxon>Gammaproteobacteria</taxon>
        <taxon>Lysobacterales</taxon>
        <taxon>Lysobacteraceae</taxon>
        <taxon>Cognatilysobacter</taxon>
    </lineage>
</organism>
<comment type="caution">
    <text evidence="6">The sequence shown here is derived from an EMBL/GenBank/DDBJ whole genome shotgun (WGS) entry which is preliminary data.</text>
</comment>
<dbReference type="PRINTS" id="PR00301">
    <property type="entry name" value="HEATSHOCK70"/>
</dbReference>
<dbReference type="Proteomes" id="UP000646426">
    <property type="component" value="Unassembled WGS sequence"/>
</dbReference>
<name>A0A918SU51_9GAMM</name>
<keyword evidence="2 5" id="KW-0547">Nucleotide-binding</keyword>
<reference evidence="6" key="1">
    <citation type="journal article" date="2014" name="Int. J. Syst. Evol. Microbiol.">
        <title>Complete genome sequence of Corynebacterium casei LMG S-19264T (=DSM 44701T), isolated from a smear-ripened cheese.</title>
        <authorList>
            <consortium name="US DOE Joint Genome Institute (JGI-PGF)"/>
            <person name="Walter F."/>
            <person name="Albersmeier A."/>
            <person name="Kalinowski J."/>
            <person name="Ruckert C."/>
        </authorList>
    </citation>
    <scope>NUCLEOTIDE SEQUENCE</scope>
    <source>
        <strain evidence="6">KCTC 23077</strain>
    </source>
</reference>
<dbReference type="GO" id="GO:0005524">
    <property type="term" value="F:ATP binding"/>
    <property type="evidence" value="ECO:0007669"/>
    <property type="project" value="UniProtKB-KW"/>
</dbReference>
<dbReference type="AlphaFoldDB" id="A0A918SU51"/>
<accession>A0A918SU51</accession>
<evidence type="ECO:0000256" key="1">
    <source>
        <dbReference type="ARBA" id="ARBA00007381"/>
    </source>
</evidence>
<keyword evidence="4" id="KW-0143">Chaperone</keyword>
<dbReference type="SUPFAM" id="SSF100920">
    <property type="entry name" value="Heat shock protein 70kD (HSP70), peptide-binding domain"/>
    <property type="match status" value="1"/>
</dbReference>
<keyword evidence="7" id="KW-1185">Reference proteome</keyword>
<dbReference type="GO" id="GO:0140662">
    <property type="term" value="F:ATP-dependent protein folding chaperone"/>
    <property type="evidence" value="ECO:0007669"/>
    <property type="project" value="InterPro"/>
</dbReference>
<dbReference type="InterPro" id="IPR043129">
    <property type="entry name" value="ATPase_NBD"/>
</dbReference>
<dbReference type="PROSITE" id="PS00329">
    <property type="entry name" value="HSP70_2"/>
    <property type="match status" value="1"/>
</dbReference>
<proteinExistence type="inferred from homology"/>
<gene>
    <name evidence="6" type="primary">hscC</name>
    <name evidence="6" type="ORF">GCM10007067_05550</name>
</gene>
<dbReference type="EMBL" id="BMYD01000001">
    <property type="protein sequence ID" value="GHA71988.1"/>
    <property type="molecule type" value="Genomic_DNA"/>
</dbReference>
<evidence type="ECO:0000313" key="6">
    <source>
        <dbReference type="EMBL" id="GHA71988.1"/>
    </source>
</evidence>
<comment type="similarity">
    <text evidence="1 5">Belongs to the heat shock protein 70 family.</text>
</comment>
<evidence type="ECO:0000256" key="4">
    <source>
        <dbReference type="ARBA" id="ARBA00023186"/>
    </source>
</evidence>
<dbReference type="SUPFAM" id="SSF53067">
    <property type="entry name" value="Actin-like ATPase domain"/>
    <property type="match status" value="2"/>
</dbReference>
<dbReference type="FunFam" id="3.30.420.40:FF:000071">
    <property type="entry name" value="Molecular chaperone DnaK"/>
    <property type="match status" value="1"/>
</dbReference>
<dbReference type="PROSITE" id="PS00297">
    <property type="entry name" value="HSP70_1"/>
    <property type="match status" value="1"/>
</dbReference>
<reference evidence="6" key="2">
    <citation type="submission" date="2020-09" db="EMBL/GenBank/DDBJ databases">
        <authorList>
            <person name="Sun Q."/>
            <person name="Kim S."/>
        </authorList>
    </citation>
    <scope>NUCLEOTIDE SEQUENCE</scope>
    <source>
        <strain evidence="6">KCTC 23077</strain>
    </source>
</reference>
<dbReference type="Gene3D" id="3.30.420.40">
    <property type="match status" value="2"/>
</dbReference>
<dbReference type="Pfam" id="PF00012">
    <property type="entry name" value="HSP70"/>
    <property type="match status" value="2"/>
</dbReference>
<dbReference type="InterPro" id="IPR013126">
    <property type="entry name" value="Hsp_70_fam"/>
</dbReference>
<dbReference type="InterPro" id="IPR018181">
    <property type="entry name" value="Heat_shock_70_CS"/>
</dbReference>
<evidence type="ECO:0000313" key="7">
    <source>
        <dbReference type="Proteomes" id="UP000646426"/>
    </source>
</evidence>
<dbReference type="PROSITE" id="PS01036">
    <property type="entry name" value="HSP70_3"/>
    <property type="match status" value="1"/>
</dbReference>
<dbReference type="Gene3D" id="3.90.640.10">
    <property type="entry name" value="Actin, Chain A, domain 4"/>
    <property type="match status" value="1"/>
</dbReference>